<keyword evidence="2" id="KW-1185">Reference proteome</keyword>
<accession>A0A239GRF0</accession>
<organism evidence="1 2">
    <name type="scientific">Pseudomonas japonica</name>
    <dbReference type="NCBI Taxonomy" id="256466"/>
    <lineage>
        <taxon>Bacteria</taxon>
        <taxon>Pseudomonadati</taxon>
        <taxon>Pseudomonadota</taxon>
        <taxon>Gammaproteobacteria</taxon>
        <taxon>Pseudomonadales</taxon>
        <taxon>Pseudomonadaceae</taxon>
        <taxon>Pseudomonas</taxon>
    </lineage>
</organism>
<evidence type="ECO:0000313" key="2">
    <source>
        <dbReference type="Proteomes" id="UP000198407"/>
    </source>
</evidence>
<dbReference type="AlphaFoldDB" id="A0A239GRF0"/>
<evidence type="ECO:0000313" key="1">
    <source>
        <dbReference type="EMBL" id="SNS71717.1"/>
    </source>
</evidence>
<proteinExistence type="predicted"/>
<dbReference type="EMBL" id="FZOL01000013">
    <property type="protein sequence ID" value="SNS71717.1"/>
    <property type="molecule type" value="Genomic_DNA"/>
</dbReference>
<dbReference type="Proteomes" id="UP000198407">
    <property type="component" value="Unassembled WGS sequence"/>
</dbReference>
<reference evidence="2" key="1">
    <citation type="submission" date="2017-06" db="EMBL/GenBank/DDBJ databases">
        <authorList>
            <person name="Varghese N."/>
            <person name="Submissions S."/>
        </authorList>
    </citation>
    <scope>NUCLEOTIDE SEQUENCE [LARGE SCALE GENOMIC DNA]</scope>
    <source>
        <strain evidence="2">DSM 22348</strain>
    </source>
</reference>
<protein>
    <submittedName>
        <fullName evidence="1">Uncharacterized protein</fullName>
    </submittedName>
</protein>
<gene>
    <name evidence="1" type="ORF">SAMN05444352_113127</name>
</gene>
<name>A0A239GRF0_9PSED</name>
<dbReference type="RefSeq" id="WP_281177117.1">
    <property type="nucleotide sequence ID" value="NZ_FZOL01000013.1"/>
</dbReference>
<sequence length="40" mass="4238">MPGPPPMIGYCVLPLPLIPLPELIEVIGKAEKLLSSPGKE</sequence>